<dbReference type="Pfam" id="PF12697">
    <property type="entry name" value="Abhydrolase_6"/>
    <property type="match status" value="1"/>
</dbReference>
<protein>
    <submittedName>
        <fullName evidence="3">Alpha/beta fold hydrolase</fullName>
    </submittedName>
</protein>
<evidence type="ECO:0000313" key="3">
    <source>
        <dbReference type="EMBL" id="MFC6396978.1"/>
    </source>
</evidence>
<sequence>MVEPTGQVSRFSGREVHWRLREGQGPTVVLMAGCGLAMEFWADVAAGLDGRQVLAFDRPGLGGTRWPGHLPRLDEEVATLTELLEGHGDGPAVLVAHSMAAFHAEAVARTRPDLVAALVLVDPSVEWYAADPGKSSLGWARGMGVLARSGFGRPLALGWRFGTFLQSYREWSRLSRGRLDAIYRDADSWEMATAESLGYERQAWDLQELRAERPLPGLPVSVLSAADASAGGAVADQARLCRLLNGRQLVVEGSRHLMMLDRPDAVVSAVGGIAGADDAHHSGCAD</sequence>
<evidence type="ECO:0000259" key="2">
    <source>
        <dbReference type="Pfam" id="PF12697"/>
    </source>
</evidence>
<keyword evidence="1 3" id="KW-0378">Hydrolase</keyword>
<accession>A0ABW1X2X0</accession>
<dbReference type="RefSeq" id="WP_343884821.1">
    <property type="nucleotide sequence ID" value="NZ_BAAAKI010000003.1"/>
</dbReference>
<evidence type="ECO:0000313" key="4">
    <source>
        <dbReference type="Proteomes" id="UP001596266"/>
    </source>
</evidence>
<dbReference type="Gene3D" id="3.40.50.1820">
    <property type="entry name" value="alpha/beta hydrolase"/>
    <property type="match status" value="1"/>
</dbReference>
<keyword evidence="4" id="KW-1185">Reference proteome</keyword>
<dbReference type="PANTHER" id="PTHR43798:SF31">
    <property type="entry name" value="AB HYDROLASE SUPERFAMILY PROTEIN YCLE"/>
    <property type="match status" value="1"/>
</dbReference>
<proteinExistence type="predicted"/>
<dbReference type="InterPro" id="IPR050266">
    <property type="entry name" value="AB_hydrolase_sf"/>
</dbReference>
<dbReference type="InterPro" id="IPR000073">
    <property type="entry name" value="AB_hydrolase_1"/>
</dbReference>
<organism evidence="3 4">
    <name type="scientific">Luteococcus sanguinis</name>
    <dbReference type="NCBI Taxonomy" id="174038"/>
    <lineage>
        <taxon>Bacteria</taxon>
        <taxon>Bacillati</taxon>
        <taxon>Actinomycetota</taxon>
        <taxon>Actinomycetes</taxon>
        <taxon>Propionibacteriales</taxon>
        <taxon>Propionibacteriaceae</taxon>
        <taxon>Luteococcus</taxon>
    </lineage>
</organism>
<dbReference type="SUPFAM" id="SSF53474">
    <property type="entry name" value="alpha/beta-Hydrolases"/>
    <property type="match status" value="1"/>
</dbReference>
<dbReference type="EMBL" id="JBHSUA010000018">
    <property type="protein sequence ID" value="MFC6396978.1"/>
    <property type="molecule type" value="Genomic_DNA"/>
</dbReference>
<dbReference type="Proteomes" id="UP001596266">
    <property type="component" value="Unassembled WGS sequence"/>
</dbReference>
<gene>
    <name evidence="3" type="ORF">ACFP57_08300</name>
</gene>
<dbReference type="PANTHER" id="PTHR43798">
    <property type="entry name" value="MONOACYLGLYCEROL LIPASE"/>
    <property type="match status" value="1"/>
</dbReference>
<evidence type="ECO:0000256" key="1">
    <source>
        <dbReference type="ARBA" id="ARBA00022801"/>
    </source>
</evidence>
<dbReference type="GO" id="GO:0016787">
    <property type="term" value="F:hydrolase activity"/>
    <property type="evidence" value="ECO:0007669"/>
    <property type="project" value="UniProtKB-KW"/>
</dbReference>
<feature type="domain" description="AB hydrolase-1" evidence="2">
    <location>
        <begin position="29"/>
        <end position="268"/>
    </location>
</feature>
<reference evidence="4" key="1">
    <citation type="journal article" date="2019" name="Int. J. Syst. Evol. Microbiol.">
        <title>The Global Catalogue of Microorganisms (GCM) 10K type strain sequencing project: providing services to taxonomists for standard genome sequencing and annotation.</title>
        <authorList>
            <consortium name="The Broad Institute Genomics Platform"/>
            <consortium name="The Broad Institute Genome Sequencing Center for Infectious Disease"/>
            <person name="Wu L."/>
            <person name="Ma J."/>
        </authorList>
    </citation>
    <scope>NUCLEOTIDE SEQUENCE [LARGE SCALE GENOMIC DNA]</scope>
    <source>
        <strain evidence="4">CGMCC 1.15277</strain>
    </source>
</reference>
<dbReference type="InterPro" id="IPR029058">
    <property type="entry name" value="AB_hydrolase_fold"/>
</dbReference>
<comment type="caution">
    <text evidence="3">The sequence shown here is derived from an EMBL/GenBank/DDBJ whole genome shotgun (WGS) entry which is preliminary data.</text>
</comment>
<name>A0ABW1X2X0_9ACTN</name>